<evidence type="ECO:0000313" key="1">
    <source>
        <dbReference type="EMBL" id="MEQ2166118.1"/>
    </source>
</evidence>
<keyword evidence="2" id="KW-1185">Reference proteome</keyword>
<accession>A0ABV0N400</accession>
<comment type="caution">
    <text evidence="1">The sequence shown here is derived from an EMBL/GenBank/DDBJ whole genome shotgun (WGS) entry which is preliminary data.</text>
</comment>
<protein>
    <submittedName>
        <fullName evidence="1">Uncharacterized protein</fullName>
    </submittedName>
</protein>
<evidence type="ECO:0000313" key="2">
    <source>
        <dbReference type="Proteomes" id="UP001476798"/>
    </source>
</evidence>
<proteinExistence type="predicted"/>
<sequence length="82" mass="8965">SAEKTSLSSDKNQQNLREQMGWPLASSWRFTLSVAKNSSGGTGSRDQTDFISIWTSFDQISAPQKVMSSAQTGSAIDNQLKH</sequence>
<gene>
    <name evidence="1" type="ORF">GOODEAATRI_024408</name>
</gene>
<reference evidence="1 2" key="1">
    <citation type="submission" date="2021-06" db="EMBL/GenBank/DDBJ databases">
        <authorList>
            <person name="Palmer J.M."/>
        </authorList>
    </citation>
    <scope>NUCLEOTIDE SEQUENCE [LARGE SCALE GENOMIC DNA]</scope>
    <source>
        <strain evidence="1 2">GA_2019</strain>
        <tissue evidence="1">Muscle</tissue>
    </source>
</reference>
<organism evidence="1 2">
    <name type="scientific">Goodea atripinnis</name>
    <dbReference type="NCBI Taxonomy" id="208336"/>
    <lineage>
        <taxon>Eukaryota</taxon>
        <taxon>Metazoa</taxon>
        <taxon>Chordata</taxon>
        <taxon>Craniata</taxon>
        <taxon>Vertebrata</taxon>
        <taxon>Euteleostomi</taxon>
        <taxon>Actinopterygii</taxon>
        <taxon>Neopterygii</taxon>
        <taxon>Teleostei</taxon>
        <taxon>Neoteleostei</taxon>
        <taxon>Acanthomorphata</taxon>
        <taxon>Ovalentaria</taxon>
        <taxon>Atherinomorphae</taxon>
        <taxon>Cyprinodontiformes</taxon>
        <taxon>Goodeidae</taxon>
        <taxon>Goodea</taxon>
    </lineage>
</organism>
<name>A0ABV0N400_9TELE</name>
<dbReference type="EMBL" id="JAHRIO010022718">
    <property type="protein sequence ID" value="MEQ2166118.1"/>
    <property type="molecule type" value="Genomic_DNA"/>
</dbReference>
<dbReference type="Proteomes" id="UP001476798">
    <property type="component" value="Unassembled WGS sequence"/>
</dbReference>
<feature type="non-terminal residue" evidence="1">
    <location>
        <position position="1"/>
    </location>
</feature>